<dbReference type="InterPro" id="IPR013087">
    <property type="entry name" value="Znf_C2H2_type"/>
</dbReference>
<feature type="region of interest" description="Disordered" evidence="6">
    <location>
        <begin position="127"/>
        <end position="156"/>
    </location>
</feature>
<dbReference type="PANTHER" id="PTHR24379">
    <property type="entry name" value="KRAB AND ZINC FINGER DOMAIN-CONTAINING"/>
    <property type="match status" value="1"/>
</dbReference>
<evidence type="ECO:0000256" key="4">
    <source>
        <dbReference type="ARBA" id="ARBA00022833"/>
    </source>
</evidence>
<proteinExistence type="predicted"/>
<keyword evidence="9" id="KW-1185">Reference proteome</keyword>
<dbReference type="PROSITE" id="PS50157">
    <property type="entry name" value="ZINC_FINGER_C2H2_2"/>
    <property type="match status" value="4"/>
</dbReference>
<gene>
    <name evidence="8" type="ORF">LSTR_LSTR007188</name>
</gene>
<keyword evidence="4" id="KW-0862">Zinc</keyword>
<dbReference type="SMR" id="A0A482WWU7"/>
<dbReference type="EMBL" id="QKKF02023298">
    <property type="protein sequence ID" value="RZF37826.1"/>
    <property type="molecule type" value="Genomic_DNA"/>
</dbReference>
<reference evidence="8 9" key="1">
    <citation type="journal article" date="2017" name="Gigascience">
        <title>Genome sequence of the small brown planthopper, Laodelphax striatellus.</title>
        <authorList>
            <person name="Zhu J."/>
            <person name="Jiang F."/>
            <person name="Wang X."/>
            <person name="Yang P."/>
            <person name="Bao Y."/>
            <person name="Zhao W."/>
            <person name="Wang W."/>
            <person name="Lu H."/>
            <person name="Wang Q."/>
            <person name="Cui N."/>
            <person name="Li J."/>
            <person name="Chen X."/>
            <person name="Luo L."/>
            <person name="Yu J."/>
            <person name="Kang L."/>
            <person name="Cui F."/>
        </authorList>
    </citation>
    <scope>NUCLEOTIDE SEQUENCE [LARGE SCALE GENOMIC DNA]</scope>
    <source>
        <strain evidence="8">Lst14</strain>
    </source>
</reference>
<dbReference type="SMART" id="SM00355">
    <property type="entry name" value="ZnF_C2H2"/>
    <property type="match status" value="4"/>
</dbReference>
<dbReference type="InterPro" id="IPR036236">
    <property type="entry name" value="Znf_C2H2_sf"/>
</dbReference>
<keyword evidence="1" id="KW-0479">Metal-binding</keyword>
<evidence type="ECO:0000313" key="9">
    <source>
        <dbReference type="Proteomes" id="UP000291343"/>
    </source>
</evidence>
<dbReference type="Pfam" id="PF00096">
    <property type="entry name" value="zf-C2H2"/>
    <property type="match status" value="2"/>
</dbReference>
<protein>
    <recommendedName>
        <fullName evidence="7">C2H2-type domain-containing protein</fullName>
    </recommendedName>
</protein>
<dbReference type="PANTHER" id="PTHR24379:SF121">
    <property type="entry name" value="C2H2-TYPE DOMAIN-CONTAINING PROTEIN"/>
    <property type="match status" value="1"/>
</dbReference>
<dbReference type="AlphaFoldDB" id="A0A482WWU7"/>
<dbReference type="GO" id="GO:0008270">
    <property type="term" value="F:zinc ion binding"/>
    <property type="evidence" value="ECO:0007669"/>
    <property type="project" value="UniProtKB-KW"/>
</dbReference>
<evidence type="ECO:0000256" key="6">
    <source>
        <dbReference type="SAM" id="MobiDB-lite"/>
    </source>
</evidence>
<dbReference type="Proteomes" id="UP000291343">
    <property type="component" value="Unassembled WGS sequence"/>
</dbReference>
<dbReference type="PROSITE" id="PS00028">
    <property type="entry name" value="ZINC_FINGER_C2H2_1"/>
    <property type="match status" value="4"/>
</dbReference>
<evidence type="ECO:0000259" key="7">
    <source>
        <dbReference type="PROSITE" id="PS50157"/>
    </source>
</evidence>
<feature type="domain" description="C2H2-type" evidence="7">
    <location>
        <begin position="283"/>
        <end position="310"/>
    </location>
</feature>
<dbReference type="OrthoDB" id="6077919at2759"/>
<dbReference type="Pfam" id="PF12874">
    <property type="entry name" value="zf-met"/>
    <property type="match status" value="1"/>
</dbReference>
<feature type="domain" description="C2H2-type" evidence="7">
    <location>
        <begin position="198"/>
        <end position="225"/>
    </location>
</feature>
<feature type="compositionally biased region" description="Basic and acidic residues" evidence="6">
    <location>
        <begin position="130"/>
        <end position="139"/>
    </location>
</feature>
<dbReference type="InParanoid" id="A0A482WWU7"/>
<evidence type="ECO:0000256" key="1">
    <source>
        <dbReference type="ARBA" id="ARBA00022723"/>
    </source>
</evidence>
<accession>A0A482WWU7</accession>
<feature type="domain" description="C2H2-type" evidence="7">
    <location>
        <begin position="253"/>
        <end position="282"/>
    </location>
</feature>
<evidence type="ECO:0000313" key="8">
    <source>
        <dbReference type="EMBL" id="RZF37826.1"/>
    </source>
</evidence>
<comment type="caution">
    <text evidence="8">The sequence shown here is derived from an EMBL/GenBank/DDBJ whole genome shotgun (WGS) entry which is preliminary data.</text>
</comment>
<evidence type="ECO:0000256" key="2">
    <source>
        <dbReference type="ARBA" id="ARBA00022737"/>
    </source>
</evidence>
<feature type="domain" description="C2H2-type" evidence="7">
    <location>
        <begin position="226"/>
        <end position="253"/>
    </location>
</feature>
<keyword evidence="3 5" id="KW-0863">Zinc-finger</keyword>
<dbReference type="SUPFAM" id="SSF57667">
    <property type="entry name" value="beta-beta-alpha zinc fingers"/>
    <property type="match status" value="2"/>
</dbReference>
<name>A0A482WWU7_LAOST</name>
<evidence type="ECO:0000256" key="5">
    <source>
        <dbReference type="PROSITE-ProRule" id="PRU00042"/>
    </source>
</evidence>
<dbReference type="Gene3D" id="3.30.160.60">
    <property type="entry name" value="Classic Zinc Finger"/>
    <property type="match status" value="2"/>
</dbReference>
<keyword evidence="2" id="KW-0677">Repeat</keyword>
<dbReference type="STRING" id="195883.A0A482WWU7"/>
<organism evidence="8 9">
    <name type="scientific">Laodelphax striatellus</name>
    <name type="common">Small brown planthopper</name>
    <name type="synonym">Delphax striatella</name>
    <dbReference type="NCBI Taxonomy" id="195883"/>
    <lineage>
        <taxon>Eukaryota</taxon>
        <taxon>Metazoa</taxon>
        <taxon>Ecdysozoa</taxon>
        <taxon>Arthropoda</taxon>
        <taxon>Hexapoda</taxon>
        <taxon>Insecta</taxon>
        <taxon>Pterygota</taxon>
        <taxon>Neoptera</taxon>
        <taxon>Paraneoptera</taxon>
        <taxon>Hemiptera</taxon>
        <taxon>Auchenorrhyncha</taxon>
        <taxon>Fulgoroidea</taxon>
        <taxon>Delphacidae</taxon>
        <taxon>Criomorphinae</taxon>
        <taxon>Laodelphax</taxon>
    </lineage>
</organism>
<evidence type="ECO:0000256" key="3">
    <source>
        <dbReference type="ARBA" id="ARBA00022771"/>
    </source>
</evidence>
<sequence length="316" mass="35176">MPGCSAKYTKIMFLTNGTQILKTIQTVPNQELTTTDSDNMYSSAVTADPNFMKVTEFVLPSGSDHLVDSMPQQTISVDALSSAEDASYHPLNVTEDGGQLLLESATIEPMEEAVATIQQHDFEQQTIEQPEEHQEREVGEGGGGGEEGGEGEVERQGELEAAAQLQPGPEPEQALQPNPISRIWSDIDVSPPLRKGPHFCELCSRKYDSWSVYKKHMKSHLEDKPYRCKKCPATFNVPNNLLLHEATHNTDNLSCPIKDCLKRFNRLASLKAHLNSHQQEESLFCTECGDEFNNQLQLDKHATEHYQDAIRPAANV</sequence>